<reference evidence="7 8" key="1">
    <citation type="submission" date="2017-04" db="EMBL/GenBank/DDBJ databases">
        <title>Draft genome sequence of Tuber borchii Vittad., a whitish edible truffle.</title>
        <authorList>
            <consortium name="DOE Joint Genome Institute"/>
            <person name="Murat C."/>
            <person name="Kuo A."/>
            <person name="Barry K.W."/>
            <person name="Clum A."/>
            <person name="Dockter R.B."/>
            <person name="Fauchery L."/>
            <person name="Iotti M."/>
            <person name="Kohler A."/>
            <person name="Labutti K."/>
            <person name="Lindquist E.A."/>
            <person name="Lipzen A."/>
            <person name="Ohm R.A."/>
            <person name="Wang M."/>
            <person name="Grigoriev I.V."/>
            <person name="Zambonelli A."/>
            <person name="Martin F.M."/>
        </authorList>
    </citation>
    <scope>NUCLEOTIDE SEQUENCE [LARGE SCALE GENOMIC DNA]</scope>
    <source>
        <strain evidence="7 8">Tbo3840</strain>
    </source>
</reference>
<dbReference type="InterPro" id="IPR045877">
    <property type="entry name" value="ZFP36-like"/>
</dbReference>
<dbReference type="FunFam" id="4.10.1000.10:FF:000001">
    <property type="entry name" value="zinc finger CCCH domain-containing protein 15-like"/>
    <property type="match status" value="1"/>
</dbReference>
<dbReference type="InterPro" id="IPR000571">
    <property type="entry name" value="Znf_CCCH"/>
</dbReference>
<sequence>YKTEMCRNWNEVGDCRYGRSCQFAHGQKELRVVARHGQWKTKTCMAWLHGGCTYGGRCCY</sequence>
<name>A0A2T7A6S8_TUBBO</name>
<comment type="caution">
    <text evidence="7">The sequence shown here is derived from an EMBL/GenBank/DDBJ whole genome shotgun (WGS) entry which is preliminary data.</text>
</comment>
<evidence type="ECO:0000313" key="7">
    <source>
        <dbReference type="EMBL" id="PUU83446.1"/>
    </source>
</evidence>
<accession>A0A2T7A6S8</accession>
<evidence type="ECO:0000256" key="2">
    <source>
        <dbReference type="ARBA" id="ARBA00022737"/>
    </source>
</evidence>
<dbReference type="Gene3D" id="4.10.1000.10">
    <property type="entry name" value="Zinc finger, CCCH-type"/>
    <property type="match status" value="1"/>
</dbReference>
<keyword evidence="8" id="KW-1185">Reference proteome</keyword>
<dbReference type="STRING" id="42251.A0A2T7A6S8"/>
<dbReference type="GO" id="GO:0008270">
    <property type="term" value="F:zinc ion binding"/>
    <property type="evidence" value="ECO:0007669"/>
    <property type="project" value="UniProtKB-KW"/>
</dbReference>
<dbReference type="Pfam" id="PF00642">
    <property type="entry name" value="zf-CCCH"/>
    <property type="match status" value="1"/>
</dbReference>
<dbReference type="GO" id="GO:0003729">
    <property type="term" value="F:mRNA binding"/>
    <property type="evidence" value="ECO:0007669"/>
    <property type="project" value="InterPro"/>
</dbReference>
<evidence type="ECO:0000256" key="4">
    <source>
        <dbReference type="ARBA" id="ARBA00022833"/>
    </source>
</evidence>
<evidence type="ECO:0000256" key="3">
    <source>
        <dbReference type="ARBA" id="ARBA00022771"/>
    </source>
</evidence>
<evidence type="ECO:0000313" key="8">
    <source>
        <dbReference type="Proteomes" id="UP000244722"/>
    </source>
</evidence>
<feature type="non-terminal residue" evidence="7">
    <location>
        <position position="1"/>
    </location>
</feature>
<dbReference type="PANTHER" id="PTHR12547:SF18">
    <property type="entry name" value="PROTEIN TIS11"/>
    <property type="match status" value="1"/>
</dbReference>
<evidence type="ECO:0000256" key="1">
    <source>
        <dbReference type="ARBA" id="ARBA00022723"/>
    </source>
</evidence>
<dbReference type="SMART" id="SM00356">
    <property type="entry name" value="ZnF_C3H1"/>
    <property type="match status" value="2"/>
</dbReference>
<dbReference type="PROSITE" id="PS50103">
    <property type="entry name" value="ZF_C3H1"/>
    <property type="match status" value="2"/>
</dbReference>
<feature type="domain" description="C3H1-type" evidence="6">
    <location>
        <begin position="38"/>
        <end position="60"/>
    </location>
</feature>
<dbReference type="OrthoDB" id="410307at2759"/>
<organism evidence="7 8">
    <name type="scientific">Tuber borchii</name>
    <name type="common">White truffle</name>
    <dbReference type="NCBI Taxonomy" id="42251"/>
    <lineage>
        <taxon>Eukaryota</taxon>
        <taxon>Fungi</taxon>
        <taxon>Dikarya</taxon>
        <taxon>Ascomycota</taxon>
        <taxon>Pezizomycotina</taxon>
        <taxon>Pezizomycetes</taxon>
        <taxon>Pezizales</taxon>
        <taxon>Tuberaceae</taxon>
        <taxon>Tuber</taxon>
    </lineage>
</organism>
<dbReference type="PANTHER" id="PTHR12547">
    <property type="entry name" value="CCCH ZINC FINGER/TIS11-RELATED"/>
    <property type="match status" value="1"/>
</dbReference>
<feature type="domain" description="C3H1-type" evidence="6">
    <location>
        <begin position="1"/>
        <end position="28"/>
    </location>
</feature>
<feature type="zinc finger region" description="C3H1-type" evidence="5">
    <location>
        <begin position="38"/>
        <end position="60"/>
    </location>
</feature>
<feature type="zinc finger region" description="C3H1-type" evidence="5">
    <location>
        <begin position="1"/>
        <end position="28"/>
    </location>
</feature>
<dbReference type="EMBL" id="NESQ01000012">
    <property type="protein sequence ID" value="PUU83446.1"/>
    <property type="molecule type" value="Genomic_DNA"/>
</dbReference>
<dbReference type="Proteomes" id="UP000244722">
    <property type="component" value="Unassembled WGS sequence"/>
</dbReference>
<protein>
    <recommendedName>
        <fullName evidence="6">C3H1-type domain-containing protein</fullName>
    </recommendedName>
</protein>
<proteinExistence type="predicted"/>
<keyword evidence="1 5" id="KW-0479">Metal-binding</keyword>
<evidence type="ECO:0000259" key="6">
    <source>
        <dbReference type="PROSITE" id="PS50103"/>
    </source>
</evidence>
<keyword evidence="4 5" id="KW-0862">Zinc</keyword>
<dbReference type="InterPro" id="IPR036855">
    <property type="entry name" value="Znf_CCCH_sf"/>
</dbReference>
<dbReference type="SUPFAM" id="SSF90229">
    <property type="entry name" value="CCCH zinc finger"/>
    <property type="match status" value="1"/>
</dbReference>
<feature type="non-terminal residue" evidence="7">
    <location>
        <position position="60"/>
    </location>
</feature>
<evidence type="ECO:0000256" key="5">
    <source>
        <dbReference type="PROSITE-ProRule" id="PRU00723"/>
    </source>
</evidence>
<gene>
    <name evidence="7" type="ORF">B9Z19DRAFT_945308</name>
</gene>
<keyword evidence="2" id="KW-0677">Repeat</keyword>
<dbReference type="AlphaFoldDB" id="A0A2T7A6S8"/>
<keyword evidence="3 5" id="KW-0863">Zinc-finger</keyword>